<name>A0A2M6W5U8_9BACT</name>
<organism evidence="2 3">
    <name type="scientific">Candidatus Magasanikbacteria bacterium CG10_big_fil_rev_8_21_14_0_10_36_32</name>
    <dbReference type="NCBI Taxonomy" id="1974646"/>
    <lineage>
        <taxon>Bacteria</taxon>
        <taxon>Candidatus Magasanikiibacteriota</taxon>
    </lineage>
</organism>
<feature type="domain" description="Spore protein YkvP/CgeB glycosyl transferase-like" evidence="1">
    <location>
        <begin position="237"/>
        <end position="347"/>
    </location>
</feature>
<dbReference type="Proteomes" id="UP000231426">
    <property type="component" value="Unassembled WGS sequence"/>
</dbReference>
<dbReference type="Pfam" id="PF13524">
    <property type="entry name" value="Glyco_trans_1_2"/>
    <property type="match status" value="1"/>
</dbReference>
<proteinExistence type="predicted"/>
<accession>A0A2M6W5U8</accession>
<evidence type="ECO:0000313" key="3">
    <source>
        <dbReference type="Proteomes" id="UP000231426"/>
    </source>
</evidence>
<sequence>MKILYIGLKYDYGQEERGYSFEHYNFYDSLVKMENGRHNVIYFPFDEMLLTMTQLEMNQKLLEKVEEEKPDLCFFFLFTDEIYTNTIKKITDSGVLTYNWFADDHWRWSIFSKYYAPNFSWVSTTDSQAVEKYRNIGYNNVIKTQWACNHFLYKKSVDNKDYKHEVSFVGASHGNRKKIIAKIVKAGVKIDCYGAGWTKGRVNQEQMMEIFSSSKINLNLTESSGGINIKNLIKIFISKSQHKLKINSPRYWLNYARSMLAMRRKQIKGRTFEIAGCGGFLISGEADNVGDYYIPDKEIVLYSNENDLLKKIKYYLTHDVQREEIRIGGYKRTISEHTYENRFKEIFKQIGL</sequence>
<reference evidence="3" key="1">
    <citation type="submission" date="2017-09" db="EMBL/GenBank/DDBJ databases">
        <title>Depth-based differentiation of microbial function through sediment-hosted aquifers and enrichment of novel symbionts in the deep terrestrial subsurface.</title>
        <authorList>
            <person name="Probst A.J."/>
            <person name="Ladd B."/>
            <person name="Jarett J.K."/>
            <person name="Geller-Mcgrath D.E."/>
            <person name="Sieber C.M.K."/>
            <person name="Emerson J.B."/>
            <person name="Anantharaman K."/>
            <person name="Thomas B.C."/>
            <person name="Malmstrom R."/>
            <person name="Stieglmeier M."/>
            <person name="Klingl A."/>
            <person name="Woyke T."/>
            <person name="Ryan C.M."/>
            <person name="Banfield J.F."/>
        </authorList>
    </citation>
    <scope>NUCLEOTIDE SEQUENCE [LARGE SCALE GENOMIC DNA]</scope>
</reference>
<dbReference type="AlphaFoldDB" id="A0A2M6W5U8"/>
<evidence type="ECO:0000313" key="2">
    <source>
        <dbReference type="EMBL" id="PIT88173.1"/>
    </source>
</evidence>
<comment type="caution">
    <text evidence="2">The sequence shown here is derived from an EMBL/GenBank/DDBJ whole genome shotgun (WGS) entry which is preliminary data.</text>
</comment>
<dbReference type="EMBL" id="PFBV01000005">
    <property type="protein sequence ID" value="PIT88173.1"/>
    <property type="molecule type" value="Genomic_DNA"/>
</dbReference>
<dbReference type="InterPro" id="IPR055259">
    <property type="entry name" value="YkvP/CgeB_Glyco_trans-like"/>
</dbReference>
<gene>
    <name evidence="2" type="ORF">COU29_04140</name>
</gene>
<evidence type="ECO:0000259" key="1">
    <source>
        <dbReference type="Pfam" id="PF13524"/>
    </source>
</evidence>
<protein>
    <recommendedName>
        <fullName evidence="1">Spore protein YkvP/CgeB glycosyl transferase-like domain-containing protein</fullName>
    </recommendedName>
</protein>